<evidence type="ECO:0000313" key="2">
    <source>
        <dbReference type="EMBL" id="KAJ1088429.1"/>
    </source>
</evidence>
<comment type="caution">
    <text evidence="2">The sequence shown here is derived from an EMBL/GenBank/DDBJ whole genome shotgun (WGS) entry which is preliminary data.</text>
</comment>
<feature type="region of interest" description="Disordered" evidence="1">
    <location>
        <begin position="1"/>
        <end position="42"/>
    </location>
</feature>
<dbReference type="AlphaFoldDB" id="A0AAV7LDL1"/>
<dbReference type="Proteomes" id="UP001066276">
    <property type="component" value="Chromosome 11"/>
</dbReference>
<reference evidence="2" key="1">
    <citation type="journal article" date="2022" name="bioRxiv">
        <title>Sequencing and chromosome-scale assembly of the giantPleurodeles waltlgenome.</title>
        <authorList>
            <person name="Brown T."/>
            <person name="Elewa A."/>
            <person name="Iarovenko S."/>
            <person name="Subramanian E."/>
            <person name="Araus A.J."/>
            <person name="Petzold A."/>
            <person name="Susuki M."/>
            <person name="Suzuki K.-i.T."/>
            <person name="Hayashi T."/>
            <person name="Toyoda A."/>
            <person name="Oliveira C."/>
            <person name="Osipova E."/>
            <person name="Leigh N.D."/>
            <person name="Simon A."/>
            <person name="Yun M.H."/>
        </authorList>
    </citation>
    <scope>NUCLEOTIDE SEQUENCE</scope>
    <source>
        <strain evidence="2">20211129_DDA</strain>
        <tissue evidence="2">Liver</tissue>
    </source>
</reference>
<proteinExistence type="predicted"/>
<organism evidence="2 3">
    <name type="scientific">Pleurodeles waltl</name>
    <name type="common">Iberian ribbed newt</name>
    <dbReference type="NCBI Taxonomy" id="8319"/>
    <lineage>
        <taxon>Eukaryota</taxon>
        <taxon>Metazoa</taxon>
        <taxon>Chordata</taxon>
        <taxon>Craniata</taxon>
        <taxon>Vertebrata</taxon>
        <taxon>Euteleostomi</taxon>
        <taxon>Amphibia</taxon>
        <taxon>Batrachia</taxon>
        <taxon>Caudata</taxon>
        <taxon>Salamandroidea</taxon>
        <taxon>Salamandridae</taxon>
        <taxon>Pleurodelinae</taxon>
        <taxon>Pleurodeles</taxon>
    </lineage>
</organism>
<feature type="region of interest" description="Disordered" evidence="1">
    <location>
        <begin position="181"/>
        <end position="202"/>
    </location>
</feature>
<dbReference type="EMBL" id="JANPWB010000015">
    <property type="protein sequence ID" value="KAJ1088429.1"/>
    <property type="molecule type" value="Genomic_DNA"/>
</dbReference>
<gene>
    <name evidence="2" type="ORF">NDU88_001586</name>
</gene>
<protein>
    <submittedName>
        <fullName evidence="2">Uncharacterized protein</fullName>
    </submittedName>
</protein>
<accession>A0AAV7LDL1</accession>
<sequence>MAISRGSPICRRSKQDRTGSTIDVGAGRAWAADPREGVSADSLPGASLPGLWPSLSPRQSGAELGHRPVCALLGVPEARGRPLGLTQDGGHGLRGLEGQRVPFVTGRCCPTPRPAYSRRGRGRSCASLLRAPRPGLPRKINWRARPHSQALAQGAAAPPPSDLIVLGSPWPVDCTGAAEEWRRVGGSPGRRSSRRSNQRTRVGFCQESINKWK</sequence>
<evidence type="ECO:0000313" key="3">
    <source>
        <dbReference type="Proteomes" id="UP001066276"/>
    </source>
</evidence>
<name>A0AAV7LDL1_PLEWA</name>
<evidence type="ECO:0000256" key="1">
    <source>
        <dbReference type="SAM" id="MobiDB-lite"/>
    </source>
</evidence>
<keyword evidence="3" id="KW-1185">Reference proteome</keyword>